<dbReference type="SUPFAM" id="SSF55469">
    <property type="entry name" value="FMN-dependent nitroreductase-like"/>
    <property type="match status" value="1"/>
</dbReference>
<dbReference type="PANTHER" id="PTHR43673">
    <property type="entry name" value="NAD(P)H NITROREDUCTASE YDGI-RELATED"/>
    <property type="match status" value="1"/>
</dbReference>
<dbReference type="AlphaFoldDB" id="A0A381SR88"/>
<sequence length="205" mass="22730">MTSADRLTMPLGEAMFTQRAIRRLKPDPIPDQVMRDIMEAAIRAPNGGNTQQWHFIVVKDDDTRRQLGELYHEAWWAKRKDQGIMGPEDIPPGKNSQRSAMRLANEFGDAPVMVLICALNKGGSGGIIPSAQNLLLAARSYGIGGTIATLHAVVDERVKKLLNIPDSAEIVYCMPLGYPRGVFGSVTRKPLEEVCGMDRWDIPYK</sequence>
<evidence type="ECO:0000256" key="2">
    <source>
        <dbReference type="ARBA" id="ARBA00023002"/>
    </source>
</evidence>
<gene>
    <name evidence="4" type="ORF">METZ01_LOCUS59366</name>
</gene>
<feature type="domain" description="Nitroreductase" evidence="3">
    <location>
        <begin position="19"/>
        <end position="178"/>
    </location>
</feature>
<dbReference type="GO" id="GO:0016491">
    <property type="term" value="F:oxidoreductase activity"/>
    <property type="evidence" value="ECO:0007669"/>
    <property type="project" value="UniProtKB-KW"/>
</dbReference>
<protein>
    <recommendedName>
        <fullName evidence="3">Nitroreductase domain-containing protein</fullName>
    </recommendedName>
</protein>
<organism evidence="4">
    <name type="scientific">marine metagenome</name>
    <dbReference type="NCBI Taxonomy" id="408172"/>
    <lineage>
        <taxon>unclassified sequences</taxon>
        <taxon>metagenomes</taxon>
        <taxon>ecological metagenomes</taxon>
    </lineage>
</organism>
<evidence type="ECO:0000313" key="4">
    <source>
        <dbReference type="EMBL" id="SVA06512.1"/>
    </source>
</evidence>
<comment type="similarity">
    <text evidence="1">Belongs to the nitroreductase family.</text>
</comment>
<dbReference type="EMBL" id="UINC01003460">
    <property type="protein sequence ID" value="SVA06512.1"/>
    <property type="molecule type" value="Genomic_DNA"/>
</dbReference>
<name>A0A381SR88_9ZZZZ</name>
<dbReference type="InterPro" id="IPR029479">
    <property type="entry name" value="Nitroreductase"/>
</dbReference>
<accession>A0A381SR88</accession>
<dbReference type="InterPro" id="IPR000415">
    <property type="entry name" value="Nitroreductase-like"/>
</dbReference>
<reference evidence="4" key="1">
    <citation type="submission" date="2018-05" db="EMBL/GenBank/DDBJ databases">
        <authorList>
            <person name="Lanie J.A."/>
            <person name="Ng W.-L."/>
            <person name="Kazmierczak K.M."/>
            <person name="Andrzejewski T.M."/>
            <person name="Davidsen T.M."/>
            <person name="Wayne K.J."/>
            <person name="Tettelin H."/>
            <person name="Glass J.I."/>
            <person name="Rusch D."/>
            <person name="Podicherti R."/>
            <person name="Tsui H.-C.T."/>
            <person name="Winkler M.E."/>
        </authorList>
    </citation>
    <scope>NUCLEOTIDE SEQUENCE</scope>
</reference>
<dbReference type="Pfam" id="PF00881">
    <property type="entry name" value="Nitroreductase"/>
    <property type="match status" value="1"/>
</dbReference>
<dbReference type="PANTHER" id="PTHR43673:SF10">
    <property type="entry name" value="NADH DEHYDROGENASE_NAD(P)H NITROREDUCTASE XCC3605-RELATED"/>
    <property type="match status" value="1"/>
</dbReference>
<proteinExistence type="inferred from homology"/>
<keyword evidence="2" id="KW-0560">Oxidoreductase</keyword>
<evidence type="ECO:0000259" key="3">
    <source>
        <dbReference type="Pfam" id="PF00881"/>
    </source>
</evidence>
<dbReference type="Gene3D" id="3.40.109.10">
    <property type="entry name" value="NADH Oxidase"/>
    <property type="match status" value="1"/>
</dbReference>
<evidence type="ECO:0000256" key="1">
    <source>
        <dbReference type="ARBA" id="ARBA00007118"/>
    </source>
</evidence>